<accession>A0AAD9DYG8</accession>
<evidence type="ECO:0000256" key="12">
    <source>
        <dbReference type="SAM" id="MobiDB-lite"/>
    </source>
</evidence>
<dbReference type="EMBL" id="JAROKS010000015">
    <property type="protein sequence ID" value="KAK1796022.1"/>
    <property type="molecule type" value="Genomic_DNA"/>
</dbReference>
<evidence type="ECO:0000256" key="10">
    <source>
        <dbReference type="ARBA" id="ARBA00023242"/>
    </source>
</evidence>
<keyword evidence="17" id="KW-1185">Reference proteome</keyword>
<dbReference type="Pfam" id="PF20644">
    <property type="entry name" value="Rrn7_cyclin_N"/>
    <property type="match status" value="1"/>
</dbReference>
<dbReference type="InterPro" id="IPR021752">
    <property type="entry name" value="TF_Rrn7_Zf"/>
</dbReference>
<dbReference type="GO" id="GO:0008270">
    <property type="term" value="F:zinc ion binding"/>
    <property type="evidence" value="ECO:0007669"/>
    <property type="project" value="UniProtKB-KW"/>
</dbReference>
<feature type="non-terminal residue" evidence="16">
    <location>
        <position position="553"/>
    </location>
</feature>
<feature type="domain" description="Rrn7/TAF1B N-terminal cyclin" evidence="14">
    <location>
        <begin position="80"/>
        <end position="240"/>
    </location>
</feature>
<dbReference type="PANTHER" id="PTHR31576:SF2">
    <property type="entry name" value="TATA BOX-BINDING PROTEIN-ASSOCIATED FACTOR RNA POLYMERASE I SUBUNIT B"/>
    <property type="match status" value="1"/>
</dbReference>
<keyword evidence="9" id="KW-0804">Transcription</keyword>
<dbReference type="Pfam" id="PF20645">
    <property type="entry name" value="Rrn7_cyclin_C"/>
    <property type="match status" value="1"/>
</dbReference>
<evidence type="ECO:0000259" key="13">
    <source>
        <dbReference type="Pfam" id="PF11781"/>
    </source>
</evidence>
<keyword evidence="8" id="KW-0238">DNA-binding</keyword>
<sequence>MDEDLTEGYSEPCGQCGSVCWGLTDAEQFFCKNCHNVIERTKDVVDSSTYSANNRISHFPSGTRKRNGRGGRKWIVCEGFQFILKHQAEALVGLGVCPEFKKKVLWNFWMRYLQKTRQAYTKNPRITNGSPGDITSDSEPESLALNESSEASLPNRVSSALEDSGNTSDGKLSVCSGSLDAAYYSFAKESKSRHLMTMPRTLALCHLALLWMREAITLADLLRLVSKRHVPYINVHEHFPEEMKIFGKDCKVFIAESIPSYRMVHREASLLAKVMELPTFPPVSQDCLLHPALLCLRYTMDANLPDELHLLVCKVMEKTAMGNDFFLTFDPAGPKQRLPCYDLQAAALIIVTMKLLFKLDDQTEWMLSRKADKRREKHHMKKKTTTGSKMFSLRRWYMSVQPALESAREREEQAEARQAWKSKKPVVPNLKNKTLVLKRRRVVEQLQSNFHTLTGSTMEQRPPAPSSFLFLWGTEEGADGPSLHHKRLAFLMEKKGRARCLVNRKYWHPALRLCHPRECREHFLELESSLPRMYVWLLGLFSFLLGVSQAQLH</sequence>
<keyword evidence="4" id="KW-0479">Metal-binding</keyword>
<evidence type="ECO:0000256" key="8">
    <source>
        <dbReference type="ARBA" id="ARBA00023125"/>
    </source>
</evidence>
<dbReference type="GO" id="GO:0042790">
    <property type="term" value="P:nucleolar large rRNA transcription by RNA polymerase I"/>
    <property type="evidence" value="ECO:0007669"/>
    <property type="project" value="TreeGrafter"/>
</dbReference>
<evidence type="ECO:0000313" key="17">
    <source>
        <dbReference type="Proteomes" id="UP001239994"/>
    </source>
</evidence>
<dbReference type="InterPro" id="IPR033599">
    <property type="entry name" value="TAF1B/Rrn7"/>
</dbReference>
<keyword evidence="5" id="KW-0863">Zinc-finger</keyword>
<feature type="region of interest" description="Disordered" evidence="12">
    <location>
        <begin position="122"/>
        <end position="170"/>
    </location>
</feature>
<evidence type="ECO:0000313" key="16">
    <source>
        <dbReference type="EMBL" id="KAK1796022.1"/>
    </source>
</evidence>
<name>A0AAD9DYG8_9TELE</name>
<dbReference type="AlphaFoldDB" id="A0AAD9DYG8"/>
<gene>
    <name evidence="16" type="ORF">P4O66_009126</name>
</gene>
<keyword evidence="6" id="KW-0862">Zinc</keyword>
<keyword evidence="7" id="KW-0805">Transcription regulation</keyword>
<protein>
    <recommendedName>
        <fullName evidence="3">TATA box-binding protein-associated factor RNA polymerase I subunit B</fullName>
    </recommendedName>
    <alternativeName>
        <fullName evidence="11">TATA box-binding protein-associated factor 1B</fullName>
    </alternativeName>
</protein>
<evidence type="ECO:0000259" key="15">
    <source>
        <dbReference type="Pfam" id="PF20645"/>
    </source>
</evidence>
<keyword evidence="10" id="KW-0539">Nucleus</keyword>
<dbReference type="PANTHER" id="PTHR31576">
    <property type="entry name" value="TATA BOX-BINDING PROTEIN-ASSOCIATED FACTOR RNA POLYMERASE I SUBUNIT B"/>
    <property type="match status" value="1"/>
</dbReference>
<dbReference type="InterPro" id="IPR048540">
    <property type="entry name" value="Rrn7_cyclin_N"/>
</dbReference>
<comment type="caution">
    <text evidence="16">The sequence shown here is derived from an EMBL/GenBank/DDBJ whole genome shotgun (WGS) entry which is preliminary data.</text>
</comment>
<dbReference type="GO" id="GO:0001164">
    <property type="term" value="F:RNA polymerase I core promoter sequence-specific DNA binding"/>
    <property type="evidence" value="ECO:0007669"/>
    <property type="project" value="InterPro"/>
</dbReference>
<dbReference type="Proteomes" id="UP001239994">
    <property type="component" value="Unassembled WGS sequence"/>
</dbReference>
<dbReference type="Pfam" id="PF11781">
    <property type="entry name" value="Zn_ribbon_RRN7"/>
    <property type="match status" value="1"/>
</dbReference>
<dbReference type="InterPro" id="IPR048538">
    <property type="entry name" value="Rrn7_cyclin_C"/>
</dbReference>
<reference evidence="16" key="1">
    <citation type="submission" date="2023-03" db="EMBL/GenBank/DDBJ databases">
        <title>Electrophorus voltai genome.</title>
        <authorList>
            <person name="Bian C."/>
        </authorList>
    </citation>
    <scope>NUCLEOTIDE SEQUENCE</scope>
    <source>
        <strain evidence="16">CB-2022</strain>
        <tissue evidence="16">Muscle</tissue>
    </source>
</reference>
<comment type="subcellular location">
    <subcellularLocation>
        <location evidence="1">Nucleus</location>
        <location evidence="1">Nucleolus</location>
    </subcellularLocation>
</comment>
<feature type="domain" description="RRN7-type" evidence="13">
    <location>
        <begin position="8"/>
        <end position="39"/>
    </location>
</feature>
<dbReference type="GO" id="GO:0070860">
    <property type="term" value="C:RNA polymerase I core factor complex"/>
    <property type="evidence" value="ECO:0007669"/>
    <property type="project" value="InterPro"/>
</dbReference>
<feature type="compositionally biased region" description="Polar residues" evidence="12">
    <location>
        <begin position="122"/>
        <end position="137"/>
    </location>
</feature>
<proteinExistence type="inferred from homology"/>
<evidence type="ECO:0000256" key="2">
    <source>
        <dbReference type="ARBA" id="ARBA00006899"/>
    </source>
</evidence>
<evidence type="ECO:0000256" key="3">
    <source>
        <dbReference type="ARBA" id="ARBA00018994"/>
    </source>
</evidence>
<evidence type="ECO:0000256" key="1">
    <source>
        <dbReference type="ARBA" id="ARBA00004604"/>
    </source>
</evidence>
<dbReference type="GO" id="GO:0005668">
    <property type="term" value="C:RNA polymerase transcription factor SL1 complex"/>
    <property type="evidence" value="ECO:0007669"/>
    <property type="project" value="TreeGrafter"/>
</dbReference>
<evidence type="ECO:0000259" key="14">
    <source>
        <dbReference type="Pfam" id="PF20644"/>
    </source>
</evidence>
<comment type="similarity">
    <text evidence="2">Belongs to the RRN7/TAF1B family.</text>
</comment>
<feature type="compositionally biased region" description="Low complexity" evidence="12">
    <location>
        <begin position="141"/>
        <end position="154"/>
    </location>
</feature>
<evidence type="ECO:0000256" key="4">
    <source>
        <dbReference type="ARBA" id="ARBA00022723"/>
    </source>
</evidence>
<evidence type="ECO:0000256" key="11">
    <source>
        <dbReference type="ARBA" id="ARBA00032500"/>
    </source>
</evidence>
<feature type="domain" description="Rrn7/TAF1B C-terminal cyclin" evidence="15">
    <location>
        <begin position="257"/>
        <end position="453"/>
    </location>
</feature>
<evidence type="ECO:0000256" key="6">
    <source>
        <dbReference type="ARBA" id="ARBA00022833"/>
    </source>
</evidence>
<evidence type="ECO:0000256" key="9">
    <source>
        <dbReference type="ARBA" id="ARBA00023163"/>
    </source>
</evidence>
<organism evidence="16 17">
    <name type="scientific">Electrophorus voltai</name>
    <dbReference type="NCBI Taxonomy" id="2609070"/>
    <lineage>
        <taxon>Eukaryota</taxon>
        <taxon>Metazoa</taxon>
        <taxon>Chordata</taxon>
        <taxon>Craniata</taxon>
        <taxon>Vertebrata</taxon>
        <taxon>Euteleostomi</taxon>
        <taxon>Actinopterygii</taxon>
        <taxon>Neopterygii</taxon>
        <taxon>Teleostei</taxon>
        <taxon>Ostariophysi</taxon>
        <taxon>Gymnotiformes</taxon>
        <taxon>Gymnotoidei</taxon>
        <taxon>Gymnotidae</taxon>
        <taxon>Electrophorus</taxon>
    </lineage>
</organism>
<evidence type="ECO:0000256" key="7">
    <source>
        <dbReference type="ARBA" id="ARBA00023015"/>
    </source>
</evidence>
<evidence type="ECO:0000256" key="5">
    <source>
        <dbReference type="ARBA" id="ARBA00022771"/>
    </source>
</evidence>